<reference evidence="5" key="2">
    <citation type="submission" date="2012-11" db="EMBL/GenBank/DDBJ databases">
        <authorList>
            <person name="Kuo A."/>
            <person name="Curtis B.A."/>
            <person name="Tanifuji G."/>
            <person name="Burki F."/>
            <person name="Gruber A."/>
            <person name="Irimia M."/>
            <person name="Maruyama S."/>
            <person name="Arias M.C."/>
            <person name="Ball S.G."/>
            <person name="Gile G.H."/>
            <person name="Hirakawa Y."/>
            <person name="Hopkins J.F."/>
            <person name="Rensing S.A."/>
            <person name="Schmutz J."/>
            <person name="Symeonidi A."/>
            <person name="Elias M."/>
            <person name="Eveleigh R.J."/>
            <person name="Herman E.K."/>
            <person name="Klute M.J."/>
            <person name="Nakayama T."/>
            <person name="Obornik M."/>
            <person name="Reyes-Prieto A."/>
            <person name="Armbrust E.V."/>
            <person name="Aves S.J."/>
            <person name="Beiko R.G."/>
            <person name="Coutinho P."/>
            <person name="Dacks J.B."/>
            <person name="Durnford D.G."/>
            <person name="Fast N.M."/>
            <person name="Green B.R."/>
            <person name="Grisdale C."/>
            <person name="Hempe F."/>
            <person name="Henrissat B."/>
            <person name="Hoppner M.P."/>
            <person name="Ishida K.-I."/>
            <person name="Kim E."/>
            <person name="Koreny L."/>
            <person name="Kroth P.G."/>
            <person name="Liu Y."/>
            <person name="Malik S.-B."/>
            <person name="Maier U.G."/>
            <person name="McRose D."/>
            <person name="Mock T."/>
            <person name="Neilson J.A."/>
            <person name="Onodera N.T."/>
            <person name="Poole A.M."/>
            <person name="Pritham E.J."/>
            <person name="Richards T.A."/>
            <person name="Rocap G."/>
            <person name="Roy S.W."/>
            <person name="Sarai C."/>
            <person name="Schaack S."/>
            <person name="Shirato S."/>
            <person name="Slamovits C.H."/>
            <person name="Spencer D.F."/>
            <person name="Suzuki S."/>
            <person name="Worden A.Z."/>
            <person name="Zauner S."/>
            <person name="Barry K."/>
            <person name="Bell C."/>
            <person name="Bharti A.K."/>
            <person name="Crow J.A."/>
            <person name="Grimwood J."/>
            <person name="Kramer R."/>
            <person name="Lindquist E."/>
            <person name="Lucas S."/>
            <person name="Salamov A."/>
            <person name="McFadden G.I."/>
            <person name="Lane C.E."/>
            <person name="Keeling P.J."/>
            <person name="Gray M.W."/>
            <person name="Grigoriev I.V."/>
            <person name="Archibald J.M."/>
        </authorList>
    </citation>
    <scope>NUCLEOTIDE SEQUENCE</scope>
    <source>
        <strain evidence="5">CCMP2712</strain>
    </source>
</reference>
<feature type="chain" id="PRO_5008771530" evidence="2">
    <location>
        <begin position="22"/>
        <end position="752"/>
    </location>
</feature>
<dbReference type="GeneID" id="17304823"/>
<feature type="region of interest" description="Disordered" evidence="1">
    <location>
        <begin position="318"/>
        <end position="344"/>
    </location>
</feature>
<dbReference type="AlphaFoldDB" id="L1JJ72"/>
<evidence type="ECO:0000313" key="5">
    <source>
        <dbReference type="Proteomes" id="UP000011087"/>
    </source>
</evidence>
<dbReference type="HOGENOM" id="CLU_370272_0_0_1"/>
<reference evidence="3 5" key="1">
    <citation type="journal article" date="2012" name="Nature">
        <title>Algal genomes reveal evolutionary mosaicism and the fate of nucleomorphs.</title>
        <authorList>
            <consortium name="DOE Joint Genome Institute"/>
            <person name="Curtis B.A."/>
            <person name="Tanifuji G."/>
            <person name="Burki F."/>
            <person name="Gruber A."/>
            <person name="Irimia M."/>
            <person name="Maruyama S."/>
            <person name="Arias M.C."/>
            <person name="Ball S.G."/>
            <person name="Gile G.H."/>
            <person name="Hirakawa Y."/>
            <person name="Hopkins J.F."/>
            <person name="Kuo A."/>
            <person name="Rensing S.A."/>
            <person name="Schmutz J."/>
            <person name="Symeonidi A."/>
            <person name="Elias M."/>
            <person name="Eveleigh R.J."/>
            <person name="Herman E.K."/>
            <person name="Klute M.J."/>
            <person name="Nakayama T."/>
            <person name="Obornik M."/>
            <person name="Reyes-Prieto A."/>
            <person name="Armbrust E.V."/>
            <person name="Aves S.J."/>
            <person name="Beiko R.G."/>
            <person name="Coutinho P."/>
            <person name="Dacks J.B."/>
            <person name="Durnford D.G."/>
            <person name="Fast N.M."/>
            <person name="Green B.R."/>
            <person name="Grisdale C.J."/>
            <person name="Hempel F."/>
            <person name="Henrissat B."/>
            <person name="Hoppner M.P."/>
            <person name="Ishida K."/>
            <person name="Kim E."/>
            <person name="Koreny L."/>
            <person name="Kroth P.G."/>
            <person name="Liu Y."/>
            <person name="Malik S.B."/>
            <person name="Maier U.G."/>
            <person name="McRose D."/>
            <person name="Mock T."/>
            <person name="Neilson J.A."/>
            <person name="Onodera N.T."/>
            <person name="Poole A.M."/>
            <person name="Pritham E.J."/>
            <person name="Richards T.A."/>
            <person name="Rocap G."/>
            <person name="Roy S.W."/>
            <person name="Sarai C."/>
            <person name="Schaack S."/>
            <person name="Shirato S."/>
            <person name="Slamovits C.H."/>
            <person name="Spencer D.F."/>
            <person name="Suzuki S."/>
            <person name="Worden A.Z."/>
            <person name="Zauner S."/>
            <person name="Barry K."/>
            <person name="Bell C."/>
            <person name="Bharti A.K."/>
            <person name="Crow J.A."/>
            <person name="Grimwood J."/>
            <person name="Kramer R."/>
            <person name="Lindquist E."/>
            <person name="Lucas S."/>
            <person name="Salamov A."/>
            <person name="McFadden G.I."/>
            <person name="Lane C.E."/>
            <person name="Keeling P.J."/>
            <person name="Gray M.W."/>
            <person name="Grigoriev I.V."/>
            <person name="Archibald J.M."/>
        </authorList>
    </citation>
    <scope>NUCLEOTIDE SEQUENCE</scope>
    <source>
        <strain evidence="3 5">CCMP2712</strain>
    </source>
</reference>
<dbReference type="Proteomes" id="UP000011087">
    <property type="component" value="Unassembled WGS sequence"/>
</dbReference>
<feature type="compositionally biased region" description="Basic residues" evidence="1">
    <location>
        <begin position="106"/>
        <end position="117"/>
    </location>
</feature>
<feature type="region of interest" description="Disordered" evidence="1">
    <location>
        <begin position="52"/>
        <end position="161"/>
    </location>
</feature>
<evidence type="ECO:0000313" key="3">
    <source>
        <dbReference type="EMBL" id="EKX48140.1"/>
    </source>
</evidence>
<feature type="compositionally biased region" description="Polar residues" evidence="1">
    <location>
        <begin position="492"/>
        <end position="501"/>
    </location>
</feature>
<gene>
    <name evidence="3" type="ORF">GUITHDRAFT_106216</name>
</gene>
<evidence type="ECO:0000313" key="4">
    <source>
        <dbReference type="EnsemblProtists" id="EKX48140"/>
    </source>
</evidence>
<feature type="region of interest" description="Disordered" evidence="1">
    <location>
        <begin position="479"/>
        <end position="528"/>
    </location>
</feature>
<protein>
    <submittedName>
        <fullName evidence="3 4">Uncharacterized protein</fullName>
    </submittedName>
</protein>
<feature type="compositionally biased region" description="Low complexity" evidence="1">
    <location>
        <begin position="122"/>
        <end position="140"/>
    </location>
</feature>
<feature type="compositionally biased region" description="Basic and acidic residues" evidence="1">
    <location>
        <begin position="381"/>
        <end position="395"/>
    </location>
</feature>
<evidence type="ECO:0000256" key="1">
    <source>
        <dbReference type="SAM" id="MobiDB-lite"/>
    </source>
</evidence>
<dbReference type="PaxDb" id="55529-EKX48140"/>
<dbReference type="EnsemblProtists" id="EKX48140">
    <property type="protein sequence ID" value="EKX48140"/>
    <property type="gene ID" value="GUITHDRAFT_106216"/>
</dbReference>
<reference evidence="4" key="3">
    <citation type="submission" date="2016-03" db="UniProtKB">
        <authorList>
            <consortium name="EnsemblProtists"/>
        </authorList>
    </citation>
    <scope>IDENTIFICATION</scope>
</reference>
<sequence>MNRKPGFALLILLCALLHAQCLWDDRASIQHSTCRRALAEHLVIRGGKSGVSGFKKSKLSLREEKRRERIARGRRLEKAEGRNQRQASRKDQSSKRSKWSTERALKQAKRRAERKRQRIESAKTAASPSETAASPSKSPTVAKKSSREEKDAGEDLVILDEHGRKISSKLPKLIYASDVVPGAEMKDEGFHSKLKPVVDADGNIYFEDYRSPEELKKGKEELERWLELNDDKLEVKSKKSGKKKVGKDEPRGIAKTTKSLPLKKDSIIEGLKSEISNLESKIKKKSYGPKKDFSTKECATLALEDVADFQMYVESSKQTLSRSASTQLQTHEVEKSNVTTATPSAEKSFGAVDSFLQRLQSYTPDKPLAQIDIEQLKRAEEERRKVEEAREKEPSRLYADSEESSAVPTFEEQMGPCNEYGDFLHIKPFNKTVYRLLPPMERLFKGHTEEITFTIRDPAEQGLDPLSCFADEILPLCRPRISPQGDSEEDWSTNMQTSAQTPAERDESKPSRVSPAQNREKQETILPGFSFEKPKPGDILITKGGAQSLVDAVNNAETQNTSKRIFLVMLFAKKGATLIVPILVAPEADWTRGGQMRSVSMLLVGRIEWTFLNCELMAKKRDVLKVRSNVTVNAHVCFLGGYKQEAAEGCTRCVAVEGGGVEGQQARLSMTGCSLAFGKTGIVTGGNAKVSMKHSSVQNFNLGCQMLDAAQMAVTNSTFKAIKDAAFSMELMSLKDPVVLTFRYQGRAVVNP</sequence>
<evidence type="ECO:0000256" key="2">
    <source>
        <dbReference type="SAM" id="SignalP"/>
    </source>
</evidence>
<proteinExistence type="predicted"/>
<dbReference type="KEGG" id="gtt:GUITHDRAFT_106216"/>
<accession>L1JJ72</accession>
<keyword evidence="5" id="KW-1185">Reference proteome</keyword>
<keyword evidence="2" id="KW-0732">Signal</keyword>
<name>L1JJ72_GUITC</name>
<dbReference type="EMBL" id="JH992987">
    <property type="protein sequence ID" value="EKX48140.1"/>
    <property type="molecule type" value="Genomic_DNA"/>
</dbReference>
<feature type="signal peptide" evidence="2">
    <location>
        <begin position="1"/>
        <end position="21"/>
    </location>
</feature>
<feature type="region of interest" description="Disordered" evidence="1">
    <location>
        <begin position="237"/>
        <end position="258"/>
    </location>
</feature>
<organism evidence="3">
    <name type="scientific">Guillardia theta (strain CCMP2712)</name>
    <name type="common">Cryptophyte</name>
    <dbReference type="NCBI Taxonomy" id="905079"/>
    <lineage>
        <taxon>Eukaryota</taxon>
        <taxon>Cryptophyceae</taxon>
        <taxon>Pyrenomonadales</taxon>
        <taxon>Geminigeraceae</taxon>
        <taxon>Guillardia</taxon>
    </lineage>
</organism>
<feature type="compositionally biased region" description="Basic and acidic residues" evidence="1">
    <location>
        <begin position="60"/>
        <end position="105"/>
    </location>
</feature>
<dbReference type="RefSeq" id="XP_005835120.1">
    <property type="nucleotide sequence ID" value="XM_005835063.1"/>
</dbReference>
<feature type="region of interest" description="Disordered" evidence="1">
    <location>
        <begin position="381"/>
        <end position="408"/>
    </location>
</feature>